<evidence type="ECO:0000313" key="1">
    <source>
        <dbReference type="EMBL" id="CCD45319.1"/>
    </source>
</evidence>
<gene>
    <name evidence="1" type="ORF">BofuT4_P120250.1</name>
</gene>
<dbReference type="Proteomes" id="UP000008177">
    <property type="component" value="Unplaced contigs"/>
</dbReference>
<proteinExistence type="predicted"/>
<dbReference type="AlphaFoldDB" id="G2XXY2"/>
<organism evidence="1 2">
    <name type="scientific">Botryotinia fuckeliana (strain T4)</name>
    <name type="common">Noble rot fungus</name>
    <name type="synonym">Botrytis cinerea</name>
    <dbReference type="NCBI Taxonomy" id="999810"/>
    <lineage>
        <taxon>Eukaryota</taxon>
        <taxon>Fungi</taxon>
        <taxon>Dikarya</taxon>
        <taxon>Ascomycota</taxon>
        <taxon>Pezizomycotina</taxon>
        <taxon>Leotiomycetes</taxon>
        <taxon>Helotiales</taxon>
        <taxon>Sclerotiniaceae</taxon>
        <taxon>Botrytis</taxon>
    </lineage>
</organism>
<accession>G2XXY2</accession>
<protein>
    <submittedName>
        <fullName evidence="1">Uncharacterized protein</fullName>
    </submittedName>
</protein>
<dbReference type="HOGENOM" id="CLU_3068369_0_0_1"/>
<evidence type="ECO:0000313" key="2">
    <source>
        <dbReference type="Proteomes" id="UP000008177"/>
    </source>
</evidence>
<dbReference type="EMBL" id="FQ790277">
    <property type="protein sequence ID" value="CCD45319.1"/>
    <property type="molecule type" value="Genomic_DNA"/>
</dbReference>
<name>G2XXY2_BOTF4</name>
<sequence>MIPIAGKPSQTIQFAMLCYTGQVSLINLTTVQRASFESVQSNQVKPMSSNLYM</sequence>
<dbReference type="InParanoid" id="G2XXY2"/>
<reference evidence="2" key="1">
    <citation type="journal article" date="2011" name="PLoS Genet.">
        <title>Genomic analysis of the necrotrophic fungal pathogens Sclerotinia sclerotiorum and Botrytis cinerea.</title>
        <authorList>
            <person name="Amselem J."/>
            <person name="Cuomo C.A."/>
            <person name="van Kan J.A."/>
            <person name="Viaud M."/>
            <person name="Benito E.P."/>
            <person name="Couloux A."/>
            <person name="Coutinho P.M."/>
            <person name="de Vries R.P."/>
            <person name="Dyer P.S."/>
            <person name="Fillinger S."/>
            <person name="Fournier E."/>
            <person name="Gout L."/>
            <person name="Hahn M."/>
            <person name="Kohn L."/>
            <person name="Lapalu N."/>
            <person name="Plummer K.M."/>
            <person name="Pradier J.M."/>
            <person name="Quevillon E."/>
            <person name="Sharon A."/>
            <person name="Simon A."/>
            <person name="ten Have A."/>
            <person name="Tudzynski B."/>
            <person name="Tudzynski P."/>
            <person name="Wincker P."/>
            <person name="Andrew M."/>
            <person name="Anthouard V."/>
            <person name="Beever R.E."/>
            <person name="Beffa R."/>
            <person name="Benoit I."/>
            <person name="Bouzid O."/>
            <person name="Brault B."/>
            <person name="Chen Z."/>
            <person name="Choquer M."/>
            <person name="Collemare J."/>
            <person name="Cotton P."/>
            <person name="Danchin E.G."/>
            <person name="Da Silva C."/>
            <person name="Gautier A."/>
            <person name="Giraud C."/>
            <person name="Giraud T."/>
            <person name="Gonzalez C."/>
            <person name="Grossetete S."/>
            <person name="Guldener U."/>
            <person name="Henrissat B."/>
            <person name="Howlett B.J."/>
            <person name="Kodira C."/>
            <person name="Kretschmer M."/>
            <person name="Lappartient A."/>
            <person name="Leroch M."/>
            <person name="Levis C."/>
            <person name="Mauceli E."/>
            <person name="Neuveglise C."/>
            <person name="Oeser B."/>
            <person name="Pearson M."/>
            <person name="Poulain J."/>
            <person name="Poussereau N."/>
            <person name="Quesneville H."/>
            <person name="Rascle C."/>
            <person name="Schumacher J."/>
            <person name="Segurens B."/>
            <person name="Sexton A."/>
            <person name="Silva E."/>
            <person name="Sirven C."/>
            <person name="Soanes D.M."/>
            <person name="Talbot N.J."/>
            <person name="Templeton M."/>
            <person name="Yandava C."/>
            <person name="Yarden O."/>
            <person name="Zeng Q."/>
            <person name="Rollins J.A."/>
            <person name="Lebrun M.H."/>
            <person name="Dickman M."/>
        </authorList>
    </citation>
    <scope>NUCLEOTIDE SEQUENCE [LARGE SCALE GENOMIC DNA]</scope>
    <source>
        <strain evidence="2">T4</strain>
    </source>
</reference>